<reference evidence="2" key="1">
    <citation type="submission" date="2021-12" db="EMBL/GenBank/DDBJ databases">
        <title>Prjna785345.</title>
        <authorList>
            <person name="Rujirawat T."/>
            <person name="Krajaejun T."/>
        </authorList>
    </citation>
    <scope>NUCLEOTIDE SEQUENCE</scope>
    <source>
        <strain evidence="2">Pi057C3</strain>
    </source>
</reference>
<evidence type="ECO:0000313" key="2">
    <source>
        <dbReference type="EMBL" id="KAJ0389645.1"/>
    </source>
</evidence>
<evidence type="ECO:0000256" key="1">
    <source>
        <dbReference type="ARBA" id="ARBA00022729"/>
    </source>
</evidence>
<dbReference type="Pfam" id="PF13343">
    <property type="entry name" value="SBP_bac_6"/>
    <property type="match status" value="1"/>
</dbReference>
<keyword evidence="3" id="KW-1185">Reference proteome</keyword>
<dbReference type="SUPFAM" id="SSF53850">
    <property type="entry name" value="Periplasmic binding protein-like II"/>
    <property type="match status" value="1"/>
</dbReference>
<name>A0AAD5LPP5_PYTIN</name>
<proteinExistence type="predicted"/>
<accession>A0AAD5LPP5</accession>
<dbReference type="Proteomes" id="UP001209570">
    <property type="component" value="Unassembled WGS sequence"/>
</dbReference>
<comment type="caution">
    <text evidence="2">The sequence shown here is derived from an EMBL/GenBank/DDBJ whole genome shotgun (WGS) entry which is preliminary data.</text>
</comment>
<dbReference type="PANTHER" id="PTHR30006">
    <property type="entry name" value="THIAMINE-BINDING PERIPLASMIC PROTEIN-RELATED"/>
    <property type="match status" value="1"/>
</dbReference>
<keyword evidence="1" id="KW-0732">Signal</keyword>
<dbReference type="AlphaFoldDB" id="A0AAD5LPP5"/>
<sequence>MAYKPAGANQVYEGFSDPDGTWTSHAVFTFSYFYDEAQLAAKGVPVPKTAEDLADPKYRDLIASAYPHDDDATLYVYAKYIEAYGWDWVRRMAEQKIEFRRGSQTPDEAVTARRKAIGLAGSAPFNVSTVREAVGKNATSDYLARL</sequence>
<evidence type="ECO:0000313" key="3">
    <source>
        <dbReference type="Proteomes" id="UP001209570"/>
    </source>
</evidence>
<protein>
    <submittedName>
        <fullName evidence="2">Uncharacterized protein</fullName>
    </submittedName>
</protein>
<dbReference type="PANTHER" id="PTHR30006:SF2">
    <property type="entry name" value="ABC TRANSPORTER SUBSTRATE-BINDING PROTEIN"/>
    <property type="match status" value="1"/>
</dbReference>
<dbReference type="EMBL" id="JAKCXM010003375">
    <property type="protein sequence ID" value="KAJ0389645.1"/>
    <property type="molecule type" value="Genomic_DNA"/>
</dbReference>
<gene>
    <name evidence="2" type="ORF">P43SY_012135</name>
</gene>
<dbReference type="Gene3D" id="3.40.190.10">
    <property type="entry name" value="Periplasmic binding protein-like II"/>
    <property type="match status" value="2"/>
</dbReference>
<organism evidence="2 3">
    <name type="scientific">Pythium insidiosum</name>
    <name type="common">Pythiosis disease agent</name>
    <dbReference type="NCBI Taxonomy" id="114742"/>
    <lineage>
        <taxon>Eukaryota</taxon>
        <taxon>Sar</taxon>
        <taxon>Stramenopiles</taxon>
        <taxon>Oomycota</taxon>
        <taxon>Peronosporomycetes</taxon>
        <taxon>Pythiales</taxon>
        <taxon>Pythiaceae</taxon>
        <taxon>Pythium</taxon>
    </lineage>
</organism>